<dbReference type="GO" id="GO:0005524">
    <property type="term" value="F:ATP binding"/>
    <property type="evidence" value="ECO:0007669"/>
    <property type="project" value="UniProtKB-KW"/>
</dbReference>
<evidence type="ECO:0000256" key="6">
    <source>
        <dbReference type="PIRNR" id="PIRNR001589"/>
    </source>
</evidence>
<dbReference type="Gene3D" id="3.60.20.10">
    <property type="entry name" value="Glutamine Phosphoribosylpyrophosphate, subunit 1, domain 1"/>
    <property type="match status" value="1"/>
</dbReference>
<dbReference type="Proteomes" id="UP000018144">
    <property type="component" value="Unassembled WGS sequence"/>
</dbReference>
<evidence type="ECO:0000313" key="12">
    <source>
        <dbReference type="Proteomes" id="UP000018144"/>
    </source>
</evidence>
<evidence type="ECO:0000256" key="2">
    <source>
        <dbReference type="ARBA" id="ARBA00022741"/>
    </source>
</evidence>
<dbReference type="CDD" id="cd01991">
    <property type="entry name" value="Asn_synthase_B_C"/>
    <property type="match status" value="1"/>
</dbReference>
<feature type="binding site" evidence="8">
    <location>
        <position position="352"/>
    </location>
    <ligand>
        <name>ATP</name>
        <dbReference type="ChEBI" id="CHEBI:30616"/>
    </ligand>
</feature>
<keyword evidence="5 7" id="KW-0315">Glutamine amidotransferase</keyword>
<dbReference type="Pfam" id="PF13537">
    <property type="entry name" value="GATase_7"/>
    <property type="match status" value="1"/>
</dbReference>
<organism evidence="11 12">
    <name type="scientific">Pyronema omphalodes (strain CBS 100304)</name>
    <name type="common">Pyronema confluens</name>
    <dbReference type="NCBI Taxonomy" id="1076935"/>
    <lineage>
        <taxon>Eukaryota</taxon>
        <taxon>Fungi</taxon>
        <taxon>Dikarya</taxon>
        <taxon>Ascomycota</taxon>
        <taxon>Pezizomycotina</taxon>
        <taxon>Pezizomycetes</taxon>
        <taxon>Pezizales</taxon>
        <taxon>Pyronemataceae</taxon>
        <taxon>Pyronema</taxon>
    </lineage>
</organism>
<name>U4L4P3_PYROM</name>
<keyword evidence="2 6" id="KW-0547">Nucleotide-binding</keyword>
<dbReference type="eggNOG" id="KOG0573">
    <property type="taxonomic scope" value="Eukaryota"/>
</dbReference>
<keyword evidence="1 7" id="KW-0028">Amino-acid biosynthesis</keyword>
<evidence type="ECO:0000256" key="7">
    <source>
        <dbReference type="PIRSR" id="PIRSR001589-1"/>
    </source>
</evidence>
<dbReference type="Gene3D" id="3.40.50.620">
    <property type="entry name" value="HUPs"/>
    <property type="match status" value="1"/>
</dbReference>
<dbReference type="GO" id="GO:0006529">
    <property type="term" value="P:asparagine biosynthetic process"/>
    <property type="evidence" value="ECO:0007669"/>
    <property type="project" value="UniProtKB-KW"/>
</dbReference>
<accession>U4L4P3</accession>
<keyword evidence="4 7" id="KW-0061">Asparagine biosynthesis</keyword>
<dbReference type="OMA" id="SVYESCP"/>
<evidence type="ECO:0000256" key="5">
    <source>
        <dbReference type="ARBA" id="ARBA00022962"/>
    </source>
</evidence>
<dbReference type="InterPro" id="IPR001962">
    <property type="entry name" value="Asn_synthase"/>
</dbReference>
<reference evidence="11 12" key="1">
    <citation type="journal article" date="2013" name="PLoS Genet.">
        <title>The genome and development-dependent transcriptomes of Pyronema confluens: a window into fungal evolution.</title>
        <authorList>
            <person name="Traeger S."/>
            <person name="Altegoer F."/>
            <person name="Freitag M."/>
            <person name="Gabaldon T."/>
            <person name="Kempken F."/>
            <person name="Kumar A."/>
            <person name="Marcet-Houben M."/>
            <person name="Poggeler S."/>
            <person name="Stajich J.E."/>
            <person name="Nowrousian M."/>
        </authorList>
    </citation>
    <scope>NUCLEOTIDE SEQUENCE [LARGE SCALE GENOMIC DNA]</scope>
    <source>
        <strain evidence="12">CBS 100304</strain>
        <tissue evidence="11">Vegetative mycelium</tissue>
    </source>
</reference>
<dbReference type="InterPro" id="IPR014729">
    <property type="entry name" value="Rossmann-like_a/b/a_fold"/>
</dbReference>
<feature type="domain" description="Glutamine amidotransferase type-2" evidence="10">
    <location>
        <begin position="2"/>
        <end position="234"/>
    </location>
</feature>
<dbReference type="InterPro" id="IPR051857">
    <property type="entry name" value="Asn_synthetase_domain"/>
</dbReference>
<dbReference type="InterPro" id="IPR017932">
    <property type="entry name" value="GATase_2_dom"/>
</dbReference>
<evidence type="ECO:0000256" key="3">
    <source>
        <dbReference type="ARBA" id="ARBA00022840"/>
    </source>
</evidence>
<dbReference type="CDD" id="cd03766">
    <property type="entry name" value="Gn_AT_II_novel"/>
    <property type="match status" value="1"/>
</dbReference>
<dbReference type="PROSITE" id="PS51278">
    <property type="entry name" value="GATASE_TYPE_2"/>
    <property type="match status" value="1"/>
</dbReference>
<keyword evidence="12" id="KW-1185">Reference proteome</keyword>
<evidence type="ECO:0000256" key="8">
    <source>
        <dbReference type="PIRSR" id="PIRSR001589-2"/>
    </source>
</evidence>
<feature type="compositionally biased region" description="Basic residues" evidence="9">
    <location>
        <begin position="313"/>
        <end position="322"/>
    </location>
</feature>
<dbReference type="SUPFAM" id="SSF56235">
    <property type="entry name" value="N-terminal nucleophile aminohydrolases (Ntn hydrolases)"/>
    <property type="match status" value="1"/>
</dbReference>
<feature type="binding site" evidence="8">
    <location>
        <begin position="433"/>
        <end position="434"/>
    </location>
    <ligand>
        <name>ATP</name>
        <dbReference type="ChEBI" id="CHEBI:30616"/>
    </ligand>
</feature>
<feature type="binding site" evidence="8">
    <location>
        <position position="265"/>
    </location>
    <ligand>
        <name>ATP</name>
        <dbReference type="ChEBI" id="CHEBI:30616"/>
    </ligand>
</feature>
<dbReference type="PANTHER" id="PTHR45937:SF1">
    <property type="entry name" value="ASPARAGINE SYNTHETASE DOMAIN-CONTAINING PROTEIN 1"/>
    <property type="match status" value="1"/>
</dbReference>
<dbReference type="PIRSF" id="PIRSF001589">
    <property type="entry name" value="Asn_synthetase_glu-h"/>
    <property type="match status" value="1"/>
</dbReference>
<dbReference type="SUPFAM" id="SSF52402">
    <property type="entry name" value="Adenine nucleotide alpha hydrolases-like"/>
    <property type="match status" value="1"/>
</dbReference>
<evidence type="ECO:0000256" key="1">
    <source>
        <dbReference type="ARBA" id="ARBA00022605"/>
    </source>
</evidence>
<evidence type="ECO:0000256" key="9">
    <source>
        <dbReference type="SAM" id="MobiDB-lite"/>
    </source>
</evidence>
<evidence type="ECO:0000259" key="10">
    <source>
        <dbReference type="PROSITE" id="PS51278"/>
    </source>
</evidence>
<dbReference type="AlphaFoldDB" id="U4L4P3"/>
<evidence type="ECO:0000256" key="4">
    <source>
        <dbReference type="ARBA" id="ARBA00022888"/>
    </source>
</evidence>
<dbReference type="OrthoDB" id="10252281at2759"/>
<protein>
    <submittedName>
        <fullName evidence="11">Similar to Asparagine synthetase domain-containing protein C4F6.11c acc. no. O74397</fullName>
    </submittedName>
</protein>
<sequence length="571" mass="62414">MCGILFSLSASGDPPSPHHVSIISQRGPDSTRTHVVTIGSQTLNFTSSLLSVRGTEPTPQPLVDQSSGSVLCWNGEAWRIRGESLAEGANDTREVFDLLLNAPNGRLDEVLHQLDGEFAFVYYDAPAGVFWYGRDWAGRRSLVFRKTEGALEVASVGDGQGSPWEEVEAGGVWRFEVTGGYAEWLTTRASGEPIYNVPSLNLELPDETNDTPLTIDSPVVDSLHDALLESLRLRVRDIQLPPDHDLQARHLPKDAEGNDVRIAILFSGGVDCTTLARIAHEVLPPDEPVDLLNVAFENPRVVAARNKPPPKPPKAKKSKHPKNNSEEAPVEEEIGAEEVISSAVTESDPYAICPDRGTGLSSFEDLKTSCPTRRWRFVPINIPYADVLAHRANVINLMHPHNTEMDLSIALAFYFAARGQADNYITPARILLSGLGADELLGGYTRHATAHRRGGYPALLEELNLDFQRLGKRNLGRDDRVGTNWAKEMRYPFLDEKVVAWAMAAPVTSKCPFGSEPGATENGKKVLRLLAQKLGLPKAAGEAKRAVQFGAKTAKMSIESRKMKGTDGLCP</sequence>
<feature type="region of interest" description="Disordered" evidence="9">
    <location>
        <begin position="302"/>
        <end position="337"/>
    </location>
</feature>
<dbReference type="InterPro" id="IPR006426">
    <property type="entry name" value="Asn_synth_AEB"/>
</dbReference>
<dbReference type="EMBL" id="HF935567">
    <property type="protein sequence ID" value="CCX10830.1"/>
    <property type="molecule type" value="Genomic_DNA"/>
</dbReference>
<keyword evidence="3 6" id="KW-0067">ATP-binding</keyword>
<dbReference type="InterPro" id="IPR029055">
    <property type="entry name" value="Ntn_hydrolases_N"/>
</dbReference>
<dbReference type="STRING" id="1076935.U4L4P3"/>
<dbReference type="GO" id="GO:0004066">
    <property type="term" value="F:asparagine synthase (glutamine-hydrolyzing) activity"/>
    <property type="evidence" value="ECO:0007669"/>
    <property type="project" value="InterPro"/>
</dbReference>
<dbReference type="Pfam" id="PF00733">
    <property type="entry name" value="Asn_synthase"/>
    <property type="match status" value="1"/>
</dbReference>
<dbReference type="PANTHER" id="PTHR45937">
    <property type="entry name" value="ASPARAGINE SYNTHETASE DOMAIN-CONTAINING PROTEIN 1"/>
    <property type="match status" value="1"/>
</dbReference>
<feature type="active site" description="For GATase activity" evidence="7">
    <location>
        <position position="2"/>
    </location>
</feature>
<proteinExistence type="predicted"/>
<evidence type="ECO:0000313" key="11">
    <source>
        <dbReference type="EMBL" id="CCX10830.1"/>
    </source>
</evidence>
<gene>
    <name evidence="11" type="ORF">PCON_10424</name>
</gene>